<accession>A0A2P5BB42</accession>
<comment type="caution">
    <text evidence="1">The sequence shown here is derived from an EMBL/GenBank/DDBJ whole genome shotgun (WGS) entry which is preliminary data.</text>
</comment>
<sequence length="108" mass="12673">MKILKLKLYCKKSERRWLRGNNEWIRTDFCRVICCYAEVLKRTGVIGRGNGRCQTQDGECEEEMNTFHSRLVEKLDKLSLNLLISVVTSGRDEKLAWRTCLFIEGFSH</sequence>
<proteinExistence type="predicted"/>
<evidence type="ECO:0000313" key="2">
    <source>
        <dbReference type="Proteomes" id="UP000237105"/>
    </source>
</evidence>
<protein>
    <submittedName>
        <fullName evidence="1">Uncharacterized protein</fullName>
    </submittedName>
</protein>
<gene>
    <name evidence="1" type="ORF">PanWU01x14_255040</name>
</gene>
<organism evidence="1 2">
    <name type="scientific">Parasponia andersonii</name>
    <name type="common">Sponia andersonii</name>
    <dbReference type="NCBI Taxonomy" id="3476"/>
    <lineage>
        <taxon>Eukaryota</taxon>
        <taxon>Viridiplantae</taxon>
        <taxon>Streptophyta</taxon>
        <taxon>Embryophyta</taxon>
        <taxon>Tracheophyta</taxon>
        <taxon>Spermatophyta</taxon>
        <taxon>Magnoliopsida</taxon>
        <taxon>eudicotyledons</taxon>
        <taxon>Gunneridae</taxon>
        <taxon>Pentapetalae</taxon>
        <taxon>rosids</taxon>
        <taxon>fabids</taxon>
        <taxon>Rosales</taxon>
        <taxon>Cannabaceae</taxon>
        <taxon>Parasponia</taxon>
    </lineage>
</organism>
<reference evidence="2" key="1">
    <citation type="submission" date="2016-06" db="EMBL/GenBank/DDBJ databases">
        <title>Parallel loss of symbiosis genes in relatives of nitrogen-fixing non-legume Parasponia.</title>
        <authorList>
            <person name="Van Velzen R."/>
            <person name="Holmer R."/>
            <person name="Bu F."/>
            <person name="Rutten L."/>
            <person name="Van Zeijl A."/>
            <person name="Liu W."/>
            <person name="Santuari L."/>
            <person name="Cao Q."/>
            <person name="Sharma T."/>
            <person name="Shen D."/>
            <person name="Roswanjaya Y."/>
            <person name="Wardhani T."/>
            <person name="Kalhor M.S."/>
            <person name="Jansen J."/>
            <person name="Van den Hoogen J."/>
            <person name="Gungor B."/>
            <person name="Hartog M."/>
            <person name="Hontelez J."/>
            <person name="Verver J."/>
            <person name="Yang W.-C."/>
            <person name="Schijlen E."/>
            <person name="Repin R."/>
            <person name="Schilthuizen M."/>
            <person name="Schranz E."/>
            <person name="Heidstra R."/>
            <person name="Miyata K."/>
            <person name="Fedorova E."/>
            <person name="Kohlen W."/>
            <person name="Bisseling T."/>
            <person name="Smit S."/>
            <person name="Geurts R."/>
        </authorList>
    </citation>
    <scope>NUCLEOTIDE SEQUENCE [LARGE SCALE GENOMIC DNA]</scope>
    <source>
        <strain evidence="2">cv. WU1-14</strain>
    </source>
</reference>
<evidence type="ECO:0000313" key="1">
    <source>
        <dbReference type="EMBL" id="PON45996.1"/>
    </source>
</evidence>
<dbReference type="EMBL" id="JXTB01000320">
    <property type="protein sequence ID" value="PON45996.1"/>
    <property type="molecule type" value="Genomic_DNA"/>
</dbReference>
<name>A0A2P5BB42_PARAD</name>
<dbReference type="AlphaFoldDB" id="A0A2P5BB42"/>
<dbReference type="Proteomes" id="UP000237105">
    <property type="component" value="Unassembled WGS sequence"/>
</dbReference>
<dbReference type="OrthoDB" id="10290239at2759"/>
<keyword evidence="2" id="KW-1185">Reference proteome</keyword>